<reference evidence="2 3" key="1">
    <citation type="journal article" date="2012" name="Genome Biol.">
        <title>Genome and low-iron response of an oceanic diatom adapted to chronic iron limitation.</title>
        <authorList>
            <person name="Lommer M."/>
            <person name="Specht M."/>
            <person name="Roy A.S."/>
            <person name="Kraemer L."/>
            <person name="Andreson R."/>
            <person name="Gutowska M.A."/>
            <person name="Wolf J."/>
            <person name="Bergner S.V."/>
            <person name="Schilhabel M.B."/>
            <person name="Klostermeier U.C."/>
            <person name="Beiko R.G."/>
            <person name="Rosenstiel P."/>
            <person name="Hippler M."/>
            <person name="Laroche J."/>
        </authorList>
    </citation>
    <scope>NUCLEOTIDE SEQUENCE [LARGE SCALE GENOMIC DNA]</scope>
    <source>
        <strain evidence="2 3">CCMP1005</strain>
    </source>
</reference>
<gene>
    <name evidence="2" type="ORF">THAOC_27109</name>
</gene>
<evidence type="ECO:0000313" key="2">
    <source>
        <dbReference type="EMBL" id="EJK53456.1"/>
    </source>
</evidence>
<feature type="region of interest" description="Disordered" evidence="1">
    <location>
        <begin position="47"/>
        <end position="83"/>
    </location>
</feature>
<proteinExistence type="predicted"/>
<feature type="compositionally biased region" description="Basic residues" evidence="1">
    <location>
        <begin position="137"/>
        <end position="146"/>
    </location>
</feature>
<dbReference type="EMBL" id="AGNL01037739">
    <property type="protein sequence ID" value="EJK53456.1"/>
    <property type="molecule type" value="Genomic_DNA"/>
</dbReference>
<feature type="compositionally biased region" description="Polar residues" evidence="1">
    <location>
        <begin position="114"/>
        <end position="132"/>
    </location>
</feature>
<organism evidence="2 3">
    <name type="scientific">Thalassiosira oceanica</name>
    <name type="common">Marine diatom</name>
    <dbReference type="NCBI Taxonomy" id="159749"/>
    <lineage>
        <taxon>Eukaryota</taxon>
        <taxon>Sar</taxon>
        <taxon>Stramenopiles</taxon>
        <taxon>Ochrophyta</taxon>
        <taxon>Bacillariophyta</taxon>
        <taxon>Coscinodiscophyceae</taxon>
        <taxon>Thalassiosirophycidae</taxon>
        <taxon>Thalassiosirales</taxon>
        <taxon>Thalassiosiraceae</taxon>
        <taxon>Thalassiosira</taxon>
    </lineage>
</organism>
<keyword evidence="3" id="KW-1185">Reference proteome</keyword>
<name>K0RX72_THAOC</name>
<dbReference type="Proteomes" id="UP000266841">
    <property type="component" value="Unassembled WGS sequence"/>
</dbReference>
<feature type="region of interest" description="Disordered" evidence="1">
    <location>
        <begin position="105"/>
        <end position="159"/>
    </location>
</feature>
<feature type="non-terminal residue" evidence="2">
    <location>
        <position position="1"/>
    </location>
</feature>
<sequence length="419" mass="44620">RGSQRAAAAPGAAGRRLNNSGRRGQADLWPGGDACCQLLSSAQVGGGVGGAGAQGDGDSAALPSRRRQTDQSPARSQDHVDSRTMRIRLSAALALISFAATSSSANSEATSSAGKPTTAQEDNDSAFSSTAEETNRKLKRRGKGAKNAKSGKAAKKDEGGQERINKLLDCAKRLLGNHIYDGPCGKTFVAAIGCRDENYLEDCYYHEMSRDGSTSQGVCAPFNMEDVLAIGDGNTCQFGYNAEIHLQESDKPLDRNCVPKYTVKISTRLGKRSSDAPLHIVFSSDGGETWYNEEDPRVAARVESDDDLHSRRALQTGRESCTEGTGSIRESGSVSAQYLLPTDQVTVDMPCGGPLGTVTFRCTPRGHIRYQFPCCSTCNSLVPGDGTKPLPYDNPDPFGELTRTFPVCGGCYAGGHFRL</sequence>
<evidence type="ECO:0000256" key="1">
    <source>
        <dbReference type="SAM" id="MobiDB-lite"/>
    </source>
</evidence>
<comment type="caution">
    <text evidence="2">The sequence shown here is derived from an EMBL/GenBank/DDBJ whole genome shotgun (WGS) entry which is preliminary data.</text>
</comment>
<accession>K0RX72</accession>
<protein>
    <submittedName>
        <fullName evidence="2">Uncharacterized protein</fullName>
    </submittedName>
</protein>
<feature type="compositionally biased region" description="Low complexity" evidence="1">
    <location>
        <begin position="1"/>
        <end position="16"/>
    </location>
</feature>
<dbReference type="AlphaFoldDB" id="K0RX72"/>
<evidence type="ECO:0000313" key="3">
    <source>
        <dbReference type="Proteomes" id="UP000266841"/>
    </source>
</evidence>
<feature type="region of interest" description="Disordered" evidence="1">
    <location>
        <begin position="1"/>
        <end position="32"/>
    </location>
</feature>